<dbReference type="RefSeq" id="WP_152804318.1">
    <property type="nucleotide sequence ID" value="NZ_WHNX01000014.1"/>
</dbReference>
<evidence type="ECO:0000256" key="3">
    <source>
        <dbReference type="ARBA" id="ARBA00023125"/>
    </source>
</evidence>
<gene>
    <name evidence="6" type="ORF">GC105_09990</name>
</gene>
<feature type="domain" description="HTH lysR-type" evidence="5">
    <location>
        <begin position="1"/>
        <end position="60"/>
    </location>
</feature>
<name>A0A6A7K9Y5_9FIRM</name>
<dbReference type="PANTHER" id="PTHR30126">
    <property type="entry name" value="HTH-TYPE TRANSCRIPTIONAL REGULATOR"/>
    <property type="match status" value="1"/>
</dbReference>
<evidence type="ECO:0000313" key="6">
    <source>
        <dbReference type="EMBL" id="MPW26121.1"/>
    </source>
</evidence>
<evidence type="ECO:0000256" key="1">
    <source>
        <dbReference type="ARBA" id="ARBA00009437"/>
    </source>
</evidence>
<keyword evidence="4" id="KW-0804">Transcription</keyword>
<protein>
    <submittedName>
        <fullName evidence="6">LysR family transcriptional regulator</fullName>
    </submittedName>
</protein>
<reference evidence="6 7" key="1">
    <citation type="submission" date="2019-10" db="EMBL/GenBank/DDBJ databases">
        <title>Alkalibaculum tamaniensis sp.nov., a new alkaliphilic acetogen, isolated on methoxylated aromatics from a mud volcano.</title>
        <authorList>
            <person name="Khomyakova M.A."/>
            <person name="Merkel A.Y."/>
            <person name="Bonch-Osmolovskaya E.A."/>
            <person name="Slobodkin A.I."/>
        </authorList>
    </citation>
    <scope>NUCLEOTIDE SEQUENCE [LARGE SCALE GENOMIC DNA]</scope>
    <source>
        <strain evidence="6 7">M08DMB</strain>
    </source>
</reference>
<dbReference type="SUPFAM" id="SSF53850">
    <property type="entry name" value="Periplasmic binding protein-like II"/>
    <property type="match status" value="1"/>
</dbReference>
<dbReference type="PRINTS" id="PR00039">
    <property type="entry name" value="HTHLYSR"/>
</dbReference>
<organism evidence="6 7">
    <name type="scientific">Alkalibaculum sporogenes</name>
    <dbReference type="NCBI Taxonomy" id="2655001"/>
    <lineage>
        <taxon>Bacteria</taxon>
        <taxon>Bacillati</taxon>
        <taxon>Bacillota</taxon>
        <taxon>Clostridia</taxon>
        <taxon>Eubacteriales</taxon>
        <taxon>Eubacteriaceae</taxon>
        <taxon>Alkalibaculum</taxon>
    </lineage>
</organism>
<evidence type="ECO:0000256" key="4">
    <source>
        <dbReference type="ARBA" id="ARBA00023163"/>
    </source>
</evidence>
<keyword evidence="2" id="KW-0805">Transcription regulation</keyword>
<evidence type="ECO:0000313" key="7">
    <source>
        <dbReference type="Proteomes" id="UP000440004"/>
    </source>
</evidence>
<dbReference type="Gene3D" id="3.40.190.290">
    <property type="match status" value="1"/>
</dbReference>
<dbReference type="Proteomes" id="UP000440004">
    <property type="component" value="Unassembled WGS sequence"/>
</dbReference>
<dbReference type="SUPFAM" id="SSF46785">
    <property type="entry name" value="Winged helix' DNA-binding domain"/>
    <property type="match status" value="1"/>
</dbReference>
<dbReference type="InterPro" id="IPR000847">
    <property type="entry name" value="LysR_HTH_N"/>
</dbReference>
<dbReference type="EMBL" id="WHNX01000014">
    <property type="protein sequence ID" value="MPW26121.1"/>
    <property type="molecule type" value="Genomic_DNA"/>
</dbReference>
<dbReference type="InterPro" id="IPR036390">
    <property type="entry name" value="WH_DNA-bd_sf"/>
</dbReference>
<dbReference type="AlphaFoldDB" id="A0A6A7K9Y5"/>
<evidence type="ECO:0000259" key="5">
    <source>
        <dbReference type="PROSITE" id="PS50931"/>
    </source>
</evidence>
<dbReference type="PANTHER" id="PTHR30126:SF40">
    <property type="entry name" value="HTH-TYPE TRANSCRIPTIONAL REGULATOR GLTR"/>
    <property type="match status" value="1"/>
</dbReference>
<comment type="similarity">
    <text evidence="1">Belongs to the LysR transcriptional regulatory family.</text>
</comment>
<dbReference type="InterPro" id="IPR036388">
    <property type="entry name" value="WH-like_DNA-bd_sf"/>
</dbReference>
<keyword evidence="7" id="KW-1185">Reference proteome</keyword>
<accession>A0A6A7K9Y5</accession>
<dbReference type="PROSITE" id="PS50931">
    <property type="entry name" value="HTH_LYSR"/>
    <property type="match status" value="1"/>
</dbReference>
<comment type="caution">
    <text evidence="6">The sequence shown here is derived from an EMBL/GenBank/DDBJ whole genome shotgun (WGS) entry which is preliminary data.</text>
</comment>
<sequence>MNPELIETFLILAKTQSITKTANILFMSQSTISYRLKTLEKELDVVLFERDKGYKNITLTKHGTQMMNLAKEYKRISEDIHNFSTSTIFKSLIIGAVDSVHNFILKDLYKQLLNSREEDWRVTVRTQHTKEIYENVSFRSLDIGFALSYYNYPNTEAVKIFEDPLYIVSKHNPIFASQKIILANSDLGNQLYINWGEDYIKWHNSHFSFECFPKFKLDSAQLAFELLEVGYWFFAPASVCYNMKNLYEFKLYELSIDPPVRNVYMISNIMNIATSNADLAEFTKKLNDYIDMLRVQNESLKILL</sequence>
<evidence type="ECO:0000256" key="2">
    <source>
        <dbReference type="ARBA" id="ARBA00023015"/>
    </source>
</evidence>
<dbReference type="GO" id="GO:0003700">
    <property type="term" value="F:DNA-binding transcription factor activity"/>
    <property type="evidence" value="ECO:0007669"/>
    <property type="project" value="InterPro"/>
</dbReference>
<keyword evidence="3" id="KW-0238">DNA-binding</keyword>
<dbReference type="Pfam" id="PF00126">
    <property type="entry name" value="HTH_1"/>
    <property type="match status" value="1"/>
</dbReference>
<dbReference type="Gene3D" id="1.10.10.10">
    <property type="entry name" value="Winged helix-like DNA-binding domain superfamily/Winged helix DNA-binding domain"/>
    <property type="match status" value="1"/>
</dbReference>
<proteinExistence type="inferred from homology"/>
<dbReference type="GO" id="GO:0000976">
    <property type="term" value="F:transcription cis-regulatory region binding"/>
    <property type="evidence" value="ECO:0007669"/>
    <property type="project" value="TreeGrafter"/>
</dbReference>